<proteinExistence type="predicted"/>
<dbReference type="EMBL" id="CATQJA010001056">
    <property type="protein sequence ID" value="CAJ0565515.1"/>
    <property type="molecule type" value="Genomic_DNA"/>
</dbReference>
<evidence type="ECO:0000259" key="1">
    <source>
        <dbReference type="PROSITE" id="PS50234"/>
    </source>
</evidence>
<keyword evidence="3" id="KW-1185">Reference proteome</keyword>
<sequence>MELEKDYVRFYDGAGVEVAFLTGNNVFGAEFQINGTAGSRFTVTIRDGDNPQVALTRANYHFFTDALAAFVSRTSSVTIELAYNGDLNVSFNMYAFWRCYLPATLARAGNLGVDLGIVIDLAGDDEEAFTAMKNTIKMTISELSVHQDPKKVYGARLSLQYLSANGTGANNMFEPWSASVSDVMSALDQMPTGSPTANYTSALSTFLNLNGSFSTNSSYGASSRKNVQLIYAIFTQHEPDDIAGLSKLISDQRNPDVHVVFHWFRATPSVDFRALSAYYPNVAYLPYDPANPFNLYNNYILTGDTGDRQPTTATIKHRQSTKTIHIDVAQYELEMEKDYIRFFDSEGTEQGSVTGGNGGQGPSFTINGSSATVTFTTNEYLAYRGVYLSITPYE</sequence>
<dbReference type="PROSITE" id="PS50234">
    <property type="entry name" value="VWFA"/>
    <property type="match status" value="1"/>
</dbReference>
<evidence type="ECO:0000313" key="3">
    <source>
        <dbReference type="Proteomes" id="UP001177023"/>
    </source>
</evidence>
<dbReference type="PANTHER" id="PTHR21690">
    <property type="entry name" value="CUB DOMAIN-CONTAINING PROTEIN-RELATED"/>
    <property type="match status" value="1"/>
</dbReference>
<reference evidence="2" key="1">
    <citation type="submission" date="2023-06" db="EMBL/GenBank/DDBJ databases">
        <authorList>
            <person name="Delattre M."/>
        </authorList>
    </citation>
    <scope>NUCLEOTIDE SEQUENCE</scope>
    <source>
        <strain evidence="2">AF72</strain>
    </source>
</reference>
<dbReference type="PANTHER" id="PTHR21690:SF2">
    <property type="entry name" value="CUB DOMAIN-CONTAINING PROTEIN-RELATED"/>
    <property type="match status" value="1"/>
</dbReference>
<dbReference type="AlphaFoldDB" id="A0AA36CBW0"/>
<evidence type="ECO:0000313" key="2">
    <source>
        <dbReference type="EMBL" id="CAJ0565515.1"/>
    </source>
</evidence>
<accession>A0AA36CBW0</accession>
<organism evidence="2 3">
    <name type="scientific">Mesorhabditis spiculigera</name>
    <dbReference type="NCBI Taxonomy" id="96644"/>
    <lineage>
        <taxon>Eukaryota</taxon>
        <taxon>Metazoa</taxon>
        <taxon>Ecdysozoa</taxon>
        <taxon>Nematoda</taxon>
        <taxon>Chromadorea</taxon>
        <taxon>Rhabditida</taxon>
        <taxon>Rhabditina</taxon>
        <taxon>Rhabditomorpha</taxon>
        <taxon>Rhabditoidea</taxon>
        <taxon>Rhabditidae</taxon>
        <taxon>Mesorhabditinae</taxon>
        <taxon>Mesorhabditis</taxon>
    </lineage>
</organism>
<protein>
    <recommendedName>
        <fullName evidence="1">VWFA domain-containing protein</fullName>
    </recommendedName>
</protein>
<dbReference type="InterPro" id="IPR036465">
    <property type="entry name" value="vWFA_dom_sf"/>
</dbReference>
<name>A0AA36CBW0_9BILA</name>
<feature type="non-terminal residue" evidence="2">
    <location>
        <position position="394"/>
    </location>
</feature>
<dbReference type="SUPFAM" id="SSF53300">
    <property type="entry name" value="vWA-like"/>
    <property type="match status" value="1"/>
</dbReference>
<gene>
    <name evidence="2" type="ORF">MSPICULIGERA_LOCUS4152</name>
</gene>
<comment type="caution">
    <text evidence="2">The sequence shown here is derived from an EMBL/GenBank/DDBJ whole genome shotgun (WGS) entry which is preliminary data.</text>
</comment>
<dbReference type="Proteomes" id="UP001177023">
    <property type="component" value="Unassembled WGS sequence"/>
</dbReference>
<feature type="domain" description="VWFA" evidence="1">
    <location>
        <begin position="114"/>
        <end position="260"/>
    </location>
</feature>
<dbReference type="InterPro" id="IPR002035">
    <property type="entry name" value="VWF_A"/>
</dbReference>